<feature type="compositionally biased region" description="Basic and acidic residues" evidence="1">
    <location>
        <begin position="37"/>
        <end position="64"/>
    </location>
</feature>
<dbReference type="AlphaFoldDB" id="A0A652KU32"/>
<comment type="caution">
    <text evidence="2">The sequence shown here is derived from an EMBL/GenBank/DDBJ whole genome shotgun (WGS) entry which is preliminary data.</text>
</comment>
<evidence type="ECO:0000313" key="2">
    <source>
        <dbReference type="EMBL" id="TXS27087.1"/>
    </source>
</evidence>
<proteinExistence type="predicted"/>
<protein>
    <submittedName>
        <fullName evidence="2">Uncharacterized protein</fullName>
    </submittedName>
</protein>
<reference evidence="2" key="1">
    <citation type="submission" date="2018-10" db="EMBL/GenBank/DDBJ databases">
        <authorList>
            <person name="Hariharan J."/>
            <person name="Choudoir M.J."/>
            <person name="Diebold P."/>
            <person name="Panke-Buisse K."/>
            <person name="Campbell A.N."/>
            <person name="Buckley D.H."/>
        </authorList>
    </citation>
    <scope>NUCLEOTIDE SEQUENCE</scope>
    <source>
        <strain evidence="2">Gb1</strain>
    </source>
</reference>
<gene>
    <name evidence="2" type="ORF">EAO74_13560</name>
</gene>
<name>A0A652KU32_9ACTN</name>
<sequence length="64" mass="6978">MARLIPLILIALAVWFWLRARRKTAAYMASYESPAGGDREAGPDRATGPDREAGERRDPPAPAA</sequence>
<accession>A0A652KU32</accession>
<dbReference type="RefSeq" id="WP_124274392.1">
    <property type="nucleotide sequence ID" value="NZ_RDBM01000035.1"/>
</dbReference>
<organism evidence="2">
    <name type="scientific">Streptomyces sp. gb1(2016)</name>
    <dbReference type="NCBI Taxonomy" id="1828321"/>
    <lineage>
        <taxon>Bacteria</taxon>
        <taxon>Bacillati</taxon>
        <taxon>Actinomycetota</taxon>
        <taxon>Actinomycetes</taxon>
        <taxon>Kitasatosporales</taxon>
        <taxon>Streptomycetaceae</taxon>
        <taxon>Streptomyces</taxon>
    </lineage>
</organism>
<feature type="region of interest" description="Disordered" evidence="1">
    <location>
        <begin position="31"/>
        <end position="64"/>
    </location>
</feature>
<evidence type="ECO:0000256" key="1">
    <source>
        <dbReference type="SAM" id="MobiDB-lite"/>
    </source>
</evidence>
<dbReference type="EMBL" id="RDBM01000035">
    <property type="protein sequence ID" value="TXS27087.1"/>
    <property type="molecule type" value="Genomic_DNA"/>
</dbReference>